<dbReference type="GeneID" id="66487140"/>
<protein>
    <submittedName>
        <fullName evidence="1">Uncharacterized protein</fullName>
    </submittedName>
</protein>
<proteinExistence type="predicted"/>
<name>A0A2U4FRD1_9SPIR</name>
<comment type="caution">
    <text evidence="1">The sequence shown here is derived from an EMBL/GenBank/DDBJ whole genome shotgun (WGS) entry which is preliminary data.</text>
</comment>
<gene>
    <name evidence="1" type="ORF">A966_03403</name>
</gene>
<evidence type="ECO:0000313" key="1">
    <source>
        <dbReference type="EMBL" id="EKV57803.1"/>
    </source>
</evidence>
<dbReference type="OrthoDB" id="308308at2"/>
<dbReference type="Proteomes" id="UP000011663">
    <property type="component" value="Unassembled WGS sequence"/>
</dbReference>
<dbReference type="EMBL" id="ALNZ01000013">
    <property type="protein sequence ID" value="EKV57803.1"/>
    <property type="molecule type" value="Genomic_DNA"/>
</dbReference>
<organism evidence="1 2">
    <name type="scientific">Brachyspira hampsonii 30446</name>
    <dbReference type="NCBI Taxonomy" id="1289135"/>
    <lineage>
        <taxon>Bacteria</taxon>
        <taxon>Pseudomonadati</taxon>
        <taxon>Spirochaetota</taxon>
        <taxon>Spirochaetia</taxon>
        <taxon>Brachyspirales</taxon>
        <taxon>Brachyspiraceae</taxon>
        <taxon>Brachyspira</taxon>
    </lineage>
</organism>
<dbReference type="RefSeq" id="WP_008722380.1">
    <property type="nucleotide sequence ID" value="NZ_JH994110.1"/>
</dbReference>
<sequence length="115" mass="13430">MIISFNNIKKNLDEKSILIKEVYEAELLKKYSALIPLLQDKFNTKEVYNFLSYRNYNADISFTITVYKISDNVFSTTNNNVSKDSYEIYFSSENGIKINNEIVNNFENMILVIDS</sequence>
<dbReference type="AlphaFoldDB" id="A0A2U4FRD1"/>
<reference evidence="1 2" key="1">
    <citation type="submission" date="2012-07" db="EMBL/GenBank/DDBJ databases">
        <title>Genome sequence of Brachyspira sp. 30446, isolated from a pig with mucohaemorrhagic colitis.</title>
        <authorList>
            <person name="Rubin J.E."/>
            <person name="Fernando C."/>
            <person name="Harding J.C.S."/>
            <person name="Hill J.E."/>
        </authorList>
    </citation>
    <scope>NUCLEOTIDE SEQUENCE [LARGE SCALE GENOMIC DNA]</scope>
    <source>
        <strain evidence="1 2">30446</strain>
    </source>
</reference>
<dbReference type="STRING" id="1289135.A966_03403"/>
<accession>A0A2U4FRD1</accession>
<evidence type="ECO:0000313" key="2">
    <source>
        <dbReference type="Proteomes" id="UP000011663"/>
    </source>
</evidence>